<evidence type="ECO:0000313" key="4">
    <source>
        <dbReference type="EMBL" id="CAD8129418.1"/>
    </source>
</evidence>
<protein>
    <submittedName>
        <fullName evidence="4">Uncharacterized protein</fullName>
    </submittedName>
</protein>
<feature type="repeat" description="WD" evidence="3">
    <location>
        <begin position="36"/>
        <end position="70"/>
    </location>
</feature>
<evidence type="ECO:0000256" key="2">
    <source>
        <dbReference type="ARBA" id="ARBA00022737"/>
    </source>
</evidence>
<accession>A0A8S1RMC6</accession>
<dbReference type="PANTHER" id="PTHR44019:SF8">
    <property type="entry name" value="POC1 CENTRIOLAR PROTEIN HOMOLOG"/>
    <property type="match status" value="1"/>
</dbReference>
<dbReference type="AlphaFoldDB" id="A0A8S1RMC6"/>
<dbReference type="InterPro" id="IPR050505">
    <property type="entry name" value="WDR55/POC1"/>
</dbReference>
<comment type="caution">
    <text evidence="4">The sequence shown here is derived from an EMBL/GenBank/DDBJ whole genome shotgun (WGS) entry which is preliminary data.</text>
</comment>
<keyword evidence="2" id="KW-0677">Repeat</keyword>
<dbReference type="InterPro" id="IPR001680">
    <property type="entry name" value="WD40_rpt"/>
</dbReference>
<evidence type="ECO:0000256" key="1">
    <source>
        <dbReference type="ARBA" id="ARBA00022574"/>
    </source>
</evidence>
<dbReference type="OrthoDB" id="5853810at2759"/>
<evidence type="ECO:0000313" key="5">
    <source>
        <dbReference type="Proteomes" id="UP000692954"/>
    </source>
</evidence>
<dbReference type="PANTHER" id="PTHR44019">
    <property type="entry name" value="WD REPEAT-CONTAINING PROTEIN 55"/>
    <property type="match status" value="1"/>
</dbReference>
<keyword evidence="1 3" id="KW-0853">WD repeat</keyword>
<dbReference type="Proteomes" id="UP000692954">
    <property type="component" value="Unassembled WGS sequence"/>
</dbReference>
<dbReference type="Pfam" id="PF00400">
    <property type="entry name" value="WD40"/>
    <property type="match status" value="2"/>
</dbReference>
<dbReference type="SMART" id="SM00320">
    <property type="entry name" value="WD40"/>
    <property type="match status" value="2"/>
</dbReference>
<keyword evidence="5" id="KW-1185">Reference proteome</keyword>
<name>A0A8S1RMC6_9CILI</name>
<reference evidence="4" key="1">
    <citation type="submission" date="2021-01" db="EMBL/GenBank/DDBJ databases">
        <authorList>
            <consortium name="Genoscope - CEA"/>
            <person name="William W."/>
        </authorList>
    </citation>
    <scope>NUCLEOTIDE SEQUENCE</scope>
</reference>
<gene>
    <name evidence="4" type="ORF">PSON_ATCC_30995.1.T2220004</name>
</gene>
<dbReference type="EMBL" id="CAJJDN010000222">
    <property type="protein sequence ID" value="CAD8129418.1"/>
    <property type="molecule type" value="Genomic_DNA"/>
</dbReference>
<dbReference type="PROSITE" id="PS00678">
    <property type="entry name" value="WD_REPEATS_1"/>
    <property type="match status" value="1"/>
</dbReference>
<evidence type="ECO:0000256" key="3">
    <source>
        <dbReference type="PROSITE-ProRule" id="PRU00221"/>
    </source>
</evidence>
<dbReference type="InterPro" id="IPR019775">
    <property type="entry name" value="WD40_repeat_CS"/>
</dbReference>
<organism evidence="4 5">
    <name type="scientific">Paramecium sonneborni</name>
    <dbReference type="NCBI Taxonomy" id="65129"/>
    <lineage>
        <taxon>Eukaryota</taxon>
        <taxon>Sar</taxon>
        <taxon>Alveolata</taxon>
        <taxon>Ciliophora</taxon>
        <taxon>Intramacronucleata</taxon>
        <taxon>Oligohymenophorea</taxon>
        <taxon>Peniculida</taxon>
        <taxon>Parameciidae</taxon>
        <taxon>Paramecium</taxon>
    </lineage>
</organism>
<dbReference type="PROSITE" id="PS50082">
    <property type="entry name" value="WD_REPEATS_2"/>
    <property type="match status" value="1"/>
</dbReference>
<sequence length="207" mass="23775">MTTSKRDVYLSYSFEKSNTIEIIKQLLEQCQLFKIIGNKESIILLLEFSCQEEILISCNSDKTIRIWNVELQIQFYCLDGFNQSISSLSISPDGIKFAVGFDDGTLSIFKFFKQQYSLEKLKNQIQSQKNIDIQVKNKNTSKSKTIKETEIEIVGAMSYKIFSKQPQIQAMNCIINPSTTIIDNQGKSLLQLFKQKGAINEEQKKKK</sequence>
<proteinExistence type="predicted"/>